<dbReference type="EMBL" id="CAJGYO010000001">
    <property type="protein sequence ID" value="CAD6201799.1"/>
    <property type="molecule type" value="Genomic_DNA"/>
</dbReference>
<feature type="domain" description="Chalcone/stilbene synthase C-terminal" evidence="4">
    <location>
        <begin position="615"/>
        <end position="774"/>
    </location>
</feature>
<evidence type="ECO:0000259" key="3">
    <source>
        <dbReference type="Pfam" id="PF00195"/>
    </source>
</evidence>
<evidence type="ECO:0000313" key="5">
    <source>
        <dbReference type="EMBL" id="CAD6201799.1"/>
    </source>
</evidence>
<gene>
    <name evidence="5" type="ORF">NCGR_LOCUS262</name>
</gene>
<dbReference type="Pfam" id="PF02797">
    <property type="entry name" value="Chal_sti_synt_C"/>
    <property type="match status" value="1"/>
</dbReference>
<sequence>MTSASAAGSVHEIRSAQRADGPATLLATGTANPATCISQDAYPDYYFGVTKSEHLTQLKEKLKTLCQNSGTEKRFFHHDEALLAAHPEFPDRASPSLDARLDIVKTAVPELAASASRKAIAEWGRPAADITHLVVATNSGAHIPGVDFRLVQLLGLRASVRRTMLYLSGCFAGAAALRVAKDLAENNSGARVLVVCAELTIMMFAAPEEGHFQTLINQGHFGDGAGAVIVGADPGPAERPLLEIMSAAQTIIPETEDAITMQLTSGGLGGSSVHNNLGVLVGSNVERCLLNSFSPLGIDVPNWNDLFWVVHPGTAALLRQIDAVFQLQPDKLAASRRVLREYGNMFGATVIFVLDEMCKHRHRGGVVDGHLDEWGVLMAFGPGITFETMRADGPATLLAIGTANPATCISQDAYADYYFGVTKSEHLTQLKEKLKRLCQNSGTEKRFFHHDEALLAAHPDFLDRASPSLDARLDIVKTAVPELAASASSKAIAEWGRPATDITHLVVATNSGAHIPGADFRLVQLLGLRASVRRTMLYLSGCFAGAAALRVAKDLAENNSGARVLVVCAELTIMMFAAPEEGHFQTLINQGHFGDGAGAVIVGADPGPAERPLLEIMSAAQTIIPETEDAITMQLTSGGLGGSSVHNNLGVLVGSNVERCLLNSFSPLGIDVPNWNDLFWVVHPGTAALLRQIDAVLQLQPDKLAASRRVLREYGNMFGATVIFVLDEMCKHRHRGGGSGPGYGSQVVDGHLDEWGVLMAFGPGITFETMVLRAPNNCLHNGKYSIRSKL</sequence>
<comment type="similarity">
    <text evidence="1 2">Belongs to the thiolase-like superfamily. Chalcone/stilbene synthases family.</text>
</comment>
<dbReference type="OrthoDB" id="1902295at2759"/>
<dbReference type="FunFam" id="3.40.47.10:FF:000025">
    <property type="entry name" value="Chalcone synthase 2"/>
    <property type="match status" value="2"/>
</dbReference>
<dbReference type="PANTHER" id="PTHR11877">
    <property type="entry name" value="HYDROXYMETHYLGLUTARYL-COA SYNTHASE"/>
    <property type="match status" value="1"/>
</dbReference>
<name>A0A811M618_9POAL</name>
<keyword evidence="6" id="KW-1185">Reference proteome</keyword>
<dbReference type="Gene3D" id="3.40.47.10">
    <property type="match status" value="4"/>
</dbReference>
<keyword evidence="2" id="KW-0808">Transferase</keyword>
<evidence type="ECO:0000256" key="2">
    <source>
        <dbReference type="RuleBase" id="RU003633"/>
    </source>
</evidence>
<proteinExistence type="inferred from homology"/>
<dbReference type="GO" id="GO:0030639">
    <property type="term" value="P:polyketide biosynthetic process"/>
    <property type="evidence" value="ECO:0007669"/>
    <property type="project" value="TreeGrafter"/>
</dbReference>
<dbReference type="Proteomes" id="UP000604825">
    <property type="component" value="Unassembled WGS sequence"/>
</dbReference>
<organism evidence="5 6">
    <name type="scientific">Miscanthus lutarioriparius</name>
    <dbReference type="NCBI Taxonomy" id="422564"/>
    <lineage>
        <taxon>Eukaryota</taxon>
        <taxon>Viridiplantae</taxon>
        <taxon>Streptophyta</taxon>
        <taxon>Embryophyta</taxon>
        <taxon>Tracheophyta</taxon>
        <taxon>Spermatophyta</taxon>
        <taxon>Magnoliopsida</taxon>
        <taxon>Liliopsida</taxon>
        <taxon>Poales</taxon>
        <taxon>Poaceae</taxon>
        <taxon>PACMAD clade</taxon>
        <taxon>Panicoideae</taxon>
        <taxon>Andropogonodae</taxon>
        <taxon>Andropogoneae</taxon>
        <taxon>Saccharinae</taxon>
        <taxon>Miscanthus</taxon>
    </lineage>
</organism>
<keyword evidence="2" id="KW-0012">Acyltransferase</keyword>
<dbReference type="AlphaFoldDB" id="A0A811M618"/>
<dbReference type="InterPro" id="IPR011141">
    <property type="entry name" value="Polyketide_synthase_type-III"/>
</dbReference>
<dbReference type="Pfam" id="PF00195">
    <property type="entry name" value="Chal_sti_synt_N"/>
    <property type="match status" value="2"/>
</dbReference>
<evidence type="ECO:0000256" key="1">
    <source>
        <dbReference type="ARBA" id="ARBA00005531"/>
    </source>
</evidence>
<dbReference type="SUPFAM" id="SSF53901">
    <property type="entry name" value="Thiolase-like"/>
    <property type="match status" value="4"/>
</dbReference>
<dbReference type="InterPro" id="IPR001099">
    <property type="entry name" value="Chalcone/stilbene_synt_N"/>
</dbReference>
<protein>
    <recommendedName>
        <fullName evidence="7">Chalcone synthase</fullName>
    </recommendedName>
</protein>
<dbReference type="InterPro" id="IPR016039">
    <property type="entry name" value="Thiolase-like"/>
</dbReference>
<accession>A0A811M618</accession>
<feature type="domain" description="Chalcone/stilbene synthase N-terminal" evidence="3">
    <location>
        <begin position="388"/>
        <end position="606"/>
    </location>
</feature>
<dbReference type="InterPro" id="IPR012328">
    <property type="entry name" value="Chalcone/stilbene_synt_C"/>
</dbReference>
<evidence type="ECO:0000259" key="4">
    <source>
        <dbReference type="Pfam" id="PF02797"/>
    </source>
</evidence>
<dbReference type="PANTHER" id="PTHR11877:SF106">
    <property type="entry name" value="BISDEMETHOXYCURCUMIN SYNTHASE"/>
    <property type="match status" value="1"/>
</dbReference>
<evidence type="ECO:0008006" key="7">
    <source>
        <dbReference type="Google" id="ProtNLM"/>
    </source>
</evidence>
<dbReference type="CDD" id="cd00831">
    <property type="entry name" value="CHS_like"/>
    <property type="match status" value="2"/>
</dbReference>
<reference evidence="5" key="1">
    <citation type="submission" date="2020-10" db="EMBL/GenBank/DDBJ databases">
        <authorList>
            <person name="Han B."/>
            <person name="Lu T."/>
            <person name="Zhao Q."/>
            <person name="Huang X."/>
            <person name="Zhao Y."/>
        </authorList>
    </citation>
    <scope>NUCLEOTIDE SEQUENCE</scope>
</reference>
<dbReference type="GO" id="GO:0016747">
    <property type="term" value="F:acyltransferase activity, transferring groups other than amino-acyl groups"/>
    <property type="evidence" value="ECO:0007669"/>
    <property type="project" value="InterPro"/>
</dbReference>
<evidence type="ECO:0000313" key="6">
    <source>
        <dbReference type="Proteomes" id="UP000604825"/>
    </source>
</evidence>
<feature type="domain" description="Chalcone/stilbene synthase N-terminal" evidence="3">
    <location>
        <begin position="11"/>
        <end position="234"/>
    </location>
</feature>
<comment type="caution">
    <text evidence="5">The sequence shown here is derived from an EMBL/GenBank/DDBJ whole genome shotgun (WGS) entry which is preliminary data.</text>
</comment>